<keyword evidence="15" id="KW-0677">Repeat</keyword>
<dbReference type="SUPFAM" id="SSF52047">
    <property type="entry name" value="RNI-like"/>
    <property type="match status" value="3"/>
</dbReference>
<evidence type="ECO:0000256" key="27">
    <source>
        <dbReference type="ARBA" id="ARBA00056628"/>
    </source>
</evidence>
<feature type="transmembrane region" description="Helical" evidence="31">
    <location>
        <begin position="1684"/>
        <end position="1707"/>
    </location>
</feature>
<dbReference type="InterPro" id="IPR055414">
    <property type="entry name" value="LRR_R13L4/SHOC2-like"/>
</dbReference>
<evidence type="ECO:0000256" key="13">
    <source>
        <dbReference type="ARBA" id="ARBA00022692"/>
    </source>
</evidence>
<dbReference type="InterPro" id="IPR000719">
    <property type="entry name" value="Prot_kinase_dom"/>
</dbReference>
<dbReference type="InterPro" id="IPR051809">
    <property type="entry name" value="Plant_receptor-like_S/T_kinase"/>
</dbReference>
<evidence type="ECO:0000256" key="9">
    <source>
        <dbReference type="ARBA" id="ARBA00022527"/>
    </source>
</evidence>
<dbReference type="EnsemblPlants" id="OMERI11G13540.2">
    <property type="protein sequence ID" value="OMERI11G13540.2"/>
    <property type="gene ID" value="OMERI11G13540"/>
</dbReference>
<evidence type="ECO:0000256" key="28">
    <source>
        <dbReference type="ARBA" id="ARBA00072040"/>
    </source>
</evidence>
<dbReference type="InterPro" id="IPR001611">
    <property type="entry name" value="Leu-rich_rpt"/>
</dbReference>
<comment type="function">
    <text evidence="26">Receptor kinase that detects X.oryzae pv. oryzae protein Ax21 to promote innate immunity. Following X.oryzae pv. oryzae protein Ax21 detection, undergoes cleavage, releasing the processed protein kinase Xa21 chain.</text>
</comment>
<keyword evidence="12" id="KW-0808">Transferase</keyword>
<evidence type="ECO:0000256" key="2">
    <source>
        <dbReference type="ARBA" id="ARBA00001946"/>
    </source>
</evidence>
<keyword evidence="16 29" id="KW-0547">Nucleotide-binding</keyword>
<dbReference type="Proteomes" id="UP000008021">
    <property type="component" value="Chromosome 11"/>
</dbReference>
<evidence type="ECO:0000256" key="6">
    <source>
        <dbReference type="ARBA" id="ARBA00008684"/>
    </source>
</evidence>
<keyword evidence="20 31" id="KW-1133">Transmembrane helix</keyword>
<dbReference type="Pfam" id="PF08263">
    <property type="entry name" value="LRRNT_2"/>
    <property type="match status" value="2"/>
</dbReference>
<dbReference type="SMART" id="SM00365">
    <property type="entry name" value="LRR_SD22"/>
    <property type="match status" value="8"/>
</dbReference>
<dbReference type="SMART" id="SM00369">
    <property type="entry name" value="LRR_TYP"/>
    <property type="match status" value="22"/>
</dbReference>
<dbReference type="FunFam" id="3.80.10.10:FF:001165">
    <property type="entry name" value="Receptor kinase-like protein"/>
    <property type="match status" value="1"/>
</dbReference>
<dbReference type="HOGENOM" id="CLU_000288_22_0_1"/>
<sequence length="2056" mass="225400">MKNIRYLDVSETSILSGRVPPQLGNLSNLQHLNLGFMDTDIATMTVDLQNLCELTTLLLDGGLSSGNITELVEKLPRCYLSPLKYLSLQGNNMTGMLPNEISHLKSISFLNLKNNSISGPIAVDTRAAEKTPEIGCLHELLVREFAIKIWFSMNKFYGALPVWIGDLVNLQYLQLSYNMFYGDIPNSITNLDSIRFLNLAVNNISGSSSTFYKININDTKTSHDINGVMKHQELKYGAAEISYMVIIALSLNQLTGGIPNDIGIDEGEATMTVDLQNLCELTTLLLDGGLSSGNITELVEKLPRCYLSPLKYLSLQGNNMTGMLPNEISHLKSISFLNLKNNSISGPIAVDTRAAEKTPEIGCLHELLVREFAIKIWFSMNKFYGALPVWIGDLVNLQYLQLSYNMFYGDIPNSITNLDSIRFLNLAVNNISGSSSTFYKININDTKTSHDINGATKSSWLLLVVIAACTGSLFLAADALHEHHHGRPNIAGATCVPHERDALLAFKEGVVGDPTGRLVSWRPGEDCFRHWRGVRCSNLTGHVLKLHLRNTDGGEAAMSGKYSGQLASSGEHDSILRVLGLGGCSLTSANQSLPHLNLTNLEELDLSYNYLDSIESCWFWNLTSLKKLNLDAIGLHGLFPNVLGDMVSLQVLVLSSNEMTMKTTNLTTLCNLRILQLGESYSYGNISELIESLPQCAFSKLQELSLRGNQFTGILPNWLGQLTSLVILDLSMNNITGPLPGIFGKFTDLRDLNLAGNQLTGHLPSQISMLSNLTRLDLSNNILDGLITDEHFVGLKGLEYIDLSHNKLKIVLGSPPFRLKKHILQTARWISGGLPTNWEIMSVEQLYLSSNQFTGEIPSLPRNIITLDISSNSLTGNLPSNLSETPMLDTLILFSNNITGRIPESICNLSLYALDLANNHFEGDLPECAELKHLQFLMLSNNSFSGKFPSFLQRCFFLSFLDLAWNEFSGTLPMWIGNFTWLQFLRLNNNMFHGHITGSITGLGVLRHLNLAENRLSGPIPSGGQLETLYTYNPLMYSGNNGLCGFPLQRSCPGNSTSKNGDLSKEKHGDQQIPELHSDDQIDDDGDAAGDELALLSFKSSLLYQGGQSLASWNTSGHGQHCTWVGVVCGRRHPHRVVKLRLRSSNLTGIISPSLGNLSFLRTLQLSNNHLSGKIPQELSRLSRLQQLVLNFNSLSGEIPAALGNLTSLSVLELTNNTLSGAVPSSLGKLTGLTDLALAENMLSGSIPSSFGQLRRLSFLSLAFNNLSGAIPDPIWNISSLTIFEVISNKLNGTLPTNAFSNLPSLKEVYMYYNQFHGRIPASIGNASNISIFTIGLNSFSGVVPPEIGRLRNLQRLELGETLLESKEPNDWKFMTALTNCSNLQEVELGLCKFGGVIPDSVSNLSSSLFYLSFFDNTISGSLPKDIGNLVNLETLSLANNSLTGSLPSSFSKLKNLHRLKLFNNKISGSLPLTIGNLTQLTNMELHFNAFGGTIPGTLGNLTKLFQINLGHNNFIGQIPIEIFSIPALSENLDVSHNNLEGSIPKEIGKLKNIVEFHADSNKLSGEIPSTIGECQLLQHLFLQNNFLNGSIPIALTQLKGLDTLDLSGNNLSGQIPMSLGDMPLLHSLNLSFNSFHGEVPTNGVFANASEIYIQGNAHICGGIPELHLPTCSLKSRKKKKHQILLLVVVICLVSTLAVFSLLYMLLTCHKRIKKEVPTTTSMQGHPMITYKQLVKATDGFSSTNLVGSGSFGSVYRGEFDSQDGESPRLVAVKVLKLETPKALKSFTAECETLRNTRHRNLVKIVTICSSIDNRGNDFKAIVYDFMPNGSLEDWLHPETNDQAEQRHLTLHQRRVTILLDVACALDYLHRHGPEPVVHCDIKSSNVLLDADMVAHVGDFGLARILIEGSSLMQQSTSSMGIRGTIGYAAPEYGVGNTASTPGDIYSYGILVLETVTGKRPTDSTFRTGLSLRQYVEPGLHCRLMDVVDRKLGLDSEKWLQARDVSPCSSISECLVSLLRLGLSCSQELPSSRMQAGDVINELRAIKESLSMSSDM</sequence>
<evidence type="ECO:0000256" key="15">
    <source>
        <dbReference type="ARBA" id="ARBA00022737"/>
    </source>
</evidence>
<dbReference type="PROSITE" id="PS00108">
    <property type="entry name" value="PROTEIN_KINASE_ST"/>
    <property type="match status" value="1"/>
</dbReference>
<evidence type="ECO:0000256" key="26">
    <source>
        <dbReference type="ARBA" id="ARBA00054320"/>
    </source>
</evidence>
<evidence type="ECO:0000259" key="32">
    <source>
        <dbReference type="PROSITE" id="PS50011"/>
    </source>
</evidence>
<dbReference type="FunFam" id="3.30.200.20:FF:000432">
    <property type="entry name" value="LRR receptor-like serine/threonine-protein kinase EFR"/>
    <property type="match status" value="1"/>
</dbReference>
<comment type="similarity">
    <text evidence="6">Belongs to the protein kinase superfamily. Ser/Thr protein kinase family.</text>
</comment>
<evidence type="ECO:0000256" key="18">
    <source>
        <dbReference type="ARBA" id="ARBA00022824"/>
    </source>
</evidence>
<reference evidence="33" key="1">
    <citation type="submission" date="2015-04" db="UniProtKB">
        <authorList>
            <consortium name="EnsemblPlants"/>
        </authorList>
    </citation>
    <scope>IDENTIFICATION</scope>
</reference>
<dbReference type="InterPro" id="IPR008271">
    <property type="entry name" value="Ser/Thr_kinase_AS"/>
</dbReference>
<dbReference type="GO" id="GO:0004674">
    <property type="term" value="F:protein serine/threonine kinase activity"/>
    <property type="evidence" value="ECO:0007669"/>
    <property type="project" value="UniProtKB-KW"/>
</dbReference>
<evidence type="ECO:0000256" key="29">
    <source>
        <dbReference type="PROSITE-ProRule" id="PRU10141"/>
    </source>
</evidence>
<evidence type="ECO:0000256" key="22">
    <source>
        <dbReference type="ARBA" id="ARBA00023170"/>
    </source>
</evidence>
<evidence type="ECO:0000256" key="4">
    <source>
        <dbReference type="ARBA" id="ARBA00004389"/>
    </source>
</evidence>
<comment type="catalytic activity">
    <reaction evidence="25">
        <text>L-seryl-[protein] + ATP = O-phospho-L-seryl-[protein] + ADP + H(+)</text>
        <dbReference type="Rhea" id="RHEA:17989"/>
        <dbReference type="Rhea" id="RHEA-COMP:9863"/>
        <dbReference type="Rhea" id="RHEA-COMP:11604"/>
        <dbReference type="ChEBI" id="CHEBI:15378"/>
        <dbReference type="ChEBI" id="CHEBI:29999"/>
        <dbReference type="ChEBI" id="CHEBI:30616"/>
        <dbReference type="ChEBI" id="CHEBI:83421"/>
        <dbReference type="ChEBI" id="CHEBI:456216"/>
        <dbReference type="EC" id="2.7.11.1"/>
    </reaction>
</comment>
<keyword evidence="19 29" id="KW-0067">ATP-binding</keyword>
<dbReference type="FunFam" id="3.80.10.10:FF:000041">
    <property type="entry name" value="LRR receptor-like serine/threonine-protein kinase ERECTA"/>
    <property type="match status" value="1"/>
</dbReference>
<protein>
    <recommendedName>
        <fullName evidence="28">Receptor kinase-like protein Xa21</fullName>
        <ecNumber evidence="7">2.7.11.1</ecNumber>
    </recommendedName>
</protein>
<evidence type="ECO:0000256" key="8">
    <source>
        <dbReference type="ARBA" id="ARBA00022475"/>
    </source>
</evidence>
<comment type="cofactor">
    <cofactor evidence="1">
        <name>Mn(2+)</name>
        <dbReference type="ChEBI" id="CHEBI:29035"/>
    </cofactor>
</comment>
<evidence type="ECO:0000256" key="31">
    <source>
        <dbReference type="SAM" id="Phobius"/>
    </source>
</evidence>
<dbReference type="PROSITE" id="PS50011">
    <property type="entry name" value="PROTEIN_KINASE_DOM"/>
    <property type="match status" value="1"/>
</dbReference>
<keyword evidence="10" id="KW-0597">Phosphoprotein</keyword>
<comment type="catalytic activity">
    <reaction evidence="24">
        <text>L-threonyl-[protein] + ATP = O-phospho-L-threonyl-[protein] + ADP + H(+)</text>
        <dbReference type="Rhea" id="RHEA:46608"/>
        <dbReference type="Rhea" id="RHEA-COMP:11060"/>
        <dbReference type="Rhea" id="RHEA-COMP:11605"/>
        <dbReference type="ChEBI" id="CHEBI:15378"/>
        <dbReference type="ChEBI" id="CHEBI:30013"/>
        <dbReference type="ChEBI" id="CHEBI:30616"/>
        <dbReference type="ChEBI" id="CHEBI:61977"/>
        <dbReference type="ChEBI" id="CHEBI:456216"/>
        <dbReference type="EC" id="2.7.11.1"/>
    </reaction>
</comment>
<feature type="compositionally biased region" description="Basic and acidic residues" evidence="30">
    <location>
        <begin position="1062"/>
        <end position="1080"/>
    </location>
</feature>
<dbReference type="InterPro" id="IPR032675">
    <property type="entry name" value="LRR_dom_sf"/>
</dbReference>
<dbReference type="GO" id="GO:0005524">
    <property type="term" value="F:ATP binding"/>
    <property type="evidence" value="ECO:0007669"/>
    <property type="project" value="UniProtKB-UniRule"/>
</dbReference>
<evidence type="ECO:0000256" key="30">
    <source>
        <dbReference type="SAM" id="MobiDB-lite"/>
    </source>
</evidence>
<dbReference type="FunFam" id="3.80.10.10:FF:000288">
    <property type="entry name" value="LRR receptor-like serine/threonine-protein kinase EFR"/>
    <property type="match status" value="1"/>
</dbReference>
<evidence type="ECO:0000256" key="25">
    <source>
        <dbReference type="ARBA" id="ARBA00048679"/>
    </source>
</evidence>
<organism evidence="33">
    <name type="scientific">Oryza meridionalis</name>
    <dbReference type="NCBI Taxonomy" id="40149"/>
    <lineage>
        <taxon>Eukaryota</taxon>
        <taxon>Viridiplantae</taxon>
        <taxon>Streptophyta</taxon>
        <taxon>Embryophyta</taxon>
        <taxon>Tracheophyta</taxon>
        <taxon>Spermatophyta</taxon>
        <taxon>Magnoliopsida</taxon>
        <taxon>Liliopsida</taxon>
        <taxon>Poales</taxon>
        <taxon>Poaceae</taxon>
        <taxon>BOP clade</taxon>
        <taxon>Oryzoideae</taxon>
        <taxon>Oryzeae</taxon>
        <taxon>Oryzinae</taxon>
        <taxon>Oryza</taxon>
    </lineage>
</organism>
<keyword evidence="14" id="KW-0732">Signal</keyword>
<name>A0A0E0F6K9_9ORYZ</name>
<dbReference type="FunFam" id="1.10.510.10:FF:000358">
    <property type="entry name" value="Putative leucine-rich repeat receptor-like serine/threonine-protein kinase"/>
    <property type="match status" value="1"/>
</dbReference>
<keyword evidence="11" id="KW-0433">Leucine-rich repeat</keyword>
<evidence type="ECO:0000256" key="16">
    <source>
        <dbReference type="ARBA" id="ARBA00022741"/>
    </source>
</evidence>
<dbReference type="InterPro" id="IPR011009">
    <property type="entry name" value="Kinase-like_dom_sf"/>
</dbReference>
<dbReference type="STRING" id="40149.A0A0E0F6K9"/>
<keyword evidence="13 31" id="KW-0812">Transmembrane</keyword>
<evidence type="ECO:0000256" key="24">
    <source>
        <dbReference type="ARBA" id="ARBA00047899"/>
    </source>
</evidence>
<dbReference type="PANTHER" id="PTHR27008">
    <property type="entry name" value="OS04G0122200 PROTEIN"/>
    <property type="match status" value="1"/>
</dbReference>
<dbReference type="GO" id="GO:0005789">
    <property type="term" value="C:endoplasmic reticulum membrane"/>
    <property type="evidence" value="ECO:0007669"/>
    <property type="project" value="UniProtKB-SubCell"/>
</dbReference>
<dbReference type="Gene3D" id="3.80.10.10">
    <property type="entry name" value="Ribonuclease Inhibitor"/>
    <property type="match status" value="10"/>
</dbReference>
<dbReference type="Pfam" id="PF13855">
    <property type="entry name" value="LRR_8"/>
    <property type="match status" value="3"/>
</dbReference>
<comment type="cofactor">
    <cofactor evidence="2">
        <name>Mg(2+)</name>
        <dbReference type="ChEBI" id="CHEBI:18420"/>
    </cofactor>
</comment>
<keyword evidence="23" id="KW-0325">Glycoprotein</keyword>
<dbReference type="Gramene" id="OMERI11G13540.2">
    <property type="protein sequence ID" value="OMERI11G13540.2"/>
    <property type="gene ID" value="OMERI11G13540"/>
</dbReference>
<dbReference type="PROSITE" id="PS00107">
    <property type="entry name" value="PROTEIN_KINASE_ATP"/>
    <property type="match status" value="1"/>
</dbReference>
<keyword evidence="34" id="KW-1185">Reference proteome</keyword>
<evidence type="ECO:0000256" key="19">
    <source>
        <dbReference type="ARBA" id="ARBA00022840"/>
    </source>
</evidence>
<evidence type="ECO:0000256" key="3">
    <source>
        <dbReference type="ARBA" id="ARBA00004162"/>
    </source>
</evidence>
<reference evidence="33" key="2">
    <citation type="submission" date="2018-05" db="EMBL/GenBank/DDBJ databases">
        <title>OmerRS3 (Oryza meridionalis Reference Sequence Version 3).</title>
        <authorList>
            <person name="Zhang J."/>
            <person name="Kudrna D."/>
            <person name="Lee S."/>
            <person name="Talag J."/>
            <person name="Welchert J."/>
            <person name="Wing R.A."/>
        </authorList>
    </citation>
    <scope>NUCLEOTIDE SEQUENCE [LARGE SCALE GENOMIC DNA]</scope>
    <source>
        <strain evidence="33">cv. OR44</strain>
    </source>
</reference>
<dbReference type="Pfam" id="PF23598">
    <property type="entry name" value="LRR_14"/>
    <property type="match status" value="2"/>
</dbReference>
<comment type="subcellular location">
    <subcellularLocation>
        <location evidence="3">Cell membrane</location>
        <topology evidence="3">Single-pass membrane protein</topology>
    </subcellularLocation>
    <subcellularLocation>
        <location evidence="4">Endoplasmic reticulum membrane</location>
        <topology evidence="4">Single-pass membrane protein</topology>
    </subcellularLocation>
    <subcellularLocation>
        <location evidence="5">Membrane</location>
        <topology evidence="5">Single-pass type I membrane protein</topology>
    </subcellularLocation>
</comment>
<dbReference type="FunFam" id="3.80.10.10:FF:000095">
    <property type="entry name" value="LRR receptor-like serine/threonine-protein kinase GSO1"/>
    <property type="match status" value="1"/>
</dbReference>
<evidence type="ECO:0000313" key="33">
    <source>
        <dbReference type="EnsemblPlants" id="OMERI11G13540.2"/>
    </source>
</evidence>
<proteinExistence type="inferred from homology"/>
<keyword evidence="17" id="KW-0418">Kinase</keyword>
<dbReference type="Pfam" id="PF07714">
    <property type="entry name" value="PK_Tyr_Ser-Thr"/>
    <property type="match status" value="1"/>
</dbReference>
<evidence type="ECO:0000313" key="34">
    <source>
        <dbReference type="Proteomes" id="UP000008021"/>
    </source>
</evidence>
<dbReference type="InterPro" id="IPR017441">
    <property type="entry name" value="Protein_kinase_ATP_BS"/>
</dbReference>
<dbReference type="SUPFAM" id="SSF52058">
    <property type="entry name" value="L domain-like"/>
    <property type="match status" value="2"/>
</dbReference>
<evidence type="ECO:0000256" key="11">
    <source>
        <dbReference type="ARBA" id="ARBA00022614"/>
    </source>
</evidence>
<keyword evidence="21 31" id="KW-0472">Membrane</keyword>
<evidence type="ECO:0000256" key="17">
    <source>
        <dbReference type="ARBA" id="ARBA00022777"/>
    </source>
</evidence>
<keyword evidence="9" id="KW-0723">Serine/threonine-protein kinase</keyword>
<dbReference type="InterPro" id="IPR013210">
    <property type="entry name" value="LRR_N_plant-typ"/>
</dbReference>
<evidence type="ECO:0000256" key="20">
    <source>
        <dbReference type="ARBA" id="ARBA00022989"/>
    </source>
</evidence>
<feature type="domain" description="Protein kinase" evidence="32">
    <location>
        <begin position="1741"/>
        <end position="2015"/>
    </location>
</feature>
<dbReference type="InterPro" id="IPR001245">
    <property type="entry name" value="Ser-Thr/Tyr_kinase_cat_dom"/>
</dbReference>
<dbReference type="SUPFAM" id="SSF56112">
    <property type="entry name" value="Protein kinase-like (PK-like)"/>
    <property type="match status" value="1"/>
</dbReference>
<dbReference type="FunFam" id="3.80.10.10:FF:000129">
    <property type="entry name" value="Leucine-rich repeat receptor-like kinase"/>
    <property type="match status" value="1"/>
</dbReference>
<comment type="function">
    <text evidence="27">The processed protein kinase Xa21 chain released by protein cleavage after X.oryzae pv. oryzae protein Ax21 detection translocates into the nucleus where it can bind and regulate WRKY62, a transcription factor. Confers resistance to the bacterial pathogen X.oryzae pv. oryzae (Xoo).</text>
</comment>
<keyword evidence="8" id="KW-1003">Cell membrane</keyword>
<accession>A0A0E0F6K9</accession>
<keyword evidence="18" id="KW-0256">Endoplasmic reticulum</keyword>
<keyword evidence="22" id="KW-0675">Receptor</keyword>
<dbReference type="PROSITE" id="PS51450">
    <property type="entry name" value="LRR"/>
    <property type="match status" value="1"/>
</dbReference>
<evidence type="ECO:0000256" key="10">
    <source>
        <dbReference type="ARBA" id="ARBA00022553"/>
    </source>
</evidence>
<evidence type="ECO:0000256" key="1">
    <source>
        <dbReference type="ARBA" id="ARBA00001936"/>
    </source>
</evidence>
<dbReference type="GO" id="GO:0005886">
    <property type="term" value="C:plasma membrane"/>
    <property type="evidence" value="ECO:0007669"/>
    <property type="project" value="UniProtKB-SubCell"/>
</dbReference>
<evidence type="ECO:0000256" key="21">
    <source>
        <dbReference type="ARBA" id="ARBA00023136"/>
    </source>
</evidence>
<dbReference type="FunFam" id="3.80.10.10:FF:000649">
    <property type="entry name" value="Leucine Rich Repeat family protein"/>
    <property type="match status" value="1"/>
</dbReference>
<feature type="region of interest" description="Disordered" evidence="30">
    <location>
        <begin position="1055"/>
        <end position="1084"/>
    </location>
</feature>
<dbReference type="Gene3D" id="3.30.200.20">
    <property type="entry name" value="Phosphorylase Kinase, domain 1"/>
    <property type="match status" value="1"/>
</dbReference>
<feature type="binding site" evidence="29">
    <location>
        <position position="1774"/>
    </location>
    <ligand>
        <name>ATP</name>
        <dbReference type="ChEBI" id="CHEBI:30616"/>
    </ligand>
</feature>
<dbReference type="InterPro" id="IPR003591">
    <property type="entry name" value="Leu-rich_rpt_typical-subtyp"/>
</dbReference>
<dbReference type="EC" id="2.7.11.1" evidence="7"/>
<evidence type="ECO:0000256" key="5">
    <source>
        <dbReference type="ARBA" id="ARBA00004479"/>
    </source>
</evidence>
<evidence type="ECO:0000256" key="7">
    <source>
        <dbReference type="ARBA" id="ARBA00012513"/>
    </source>
</evidence>
<dbReference type="SMART" id="SM00220">
    <property type="entry name" value="S_TKc"/>
    <property type="match status" value="1"/>
</dbReference>
<dbReference type="Gene3D" id="1.10.510.10">
    <property type="entry name" value="Transferase(Phosphotransferase) domain 1"/>
    <property type="match status" value="1"/>
</dbReference>
<dbReference type="PANTHER" id="PTHR27008:SF588">
    <property type="entry name" value="RECEPTOR KINASE-LIKE PROTEIN XA21"/>
    <property type="match status" value="1"/>
</dbReference>
<dbReference type="Pfam" id="PF00560">
    <property type="entry name" value="LRR_1"/>
    <property type="match status" value="7"/>
</dbReference>
<evidence type="ECO:0000256" key="12">
    <source>
        <dbReference type="ARBA" id="ARBA00022679"/>
    </source>
</evidence>
<evidence type="ECO:0000256" key="23">
    <source>
        <dbReference type="ARBA" id="ARBA00023180"/>
    </source>
</evidence>
<evidence type="ECO:0000256" key="14">
    <source>
        <dbReference type="ARBA" id="ARBA00022729"/>
    </source>
</evidence>